<organism evidence="2">
    <name type="scientific">Xanthomonas phage PPDBI</name>
    <dbReference type="NCBI Taxonomy" id="2723911"/>
    <lineage>
        <taxon>Viruses</taxon>
        <taxon>Duplodnaviria</taxon>
        <taxon>Heunggongvirae</taxon>
        <taxon>Uroviricota</taxon>
        <taxon>Caudoviricetes</taxon>
    </lineage>
</organism>
<name>A0A6H0X5T1_9CAUD</name>
<feature type="compositionally biased region" description="Acidic residues" evidence="1">
    <location>
        <begin position="1"/>
        <end position="19"/>
    </location>
</feature>
<evidence type="ECO:0000256" key="1">
    <source>
        <dbReference type="SAM" id="MobiDB-lite"/>
    </source>
</evidence>
<accession>A0A6H0X5T1</accession>
<feature type="region of interest" description="Disordered" evidence="1">
    <location>
        <begin position="1"/>
        <end position="20"/>
    </location>
</feature>
<reference evidence="2" key="1">
    <citation type="submission" date="2020-03" db="EMBL/GenBank/DDBJ databases">
        <authorList>
            <person name="Shneider M.M."/>
            <person name="Evseev P.V."/>
            <person name="Korzhenkov A.A."/>
            <person name="Toschakov S.V."/>
            <person name="Vo T."/>
            <person name="Ignatov A.N."/>
            <person name="Miroshnikov K.A."/>
        </authorList>
    </citation>
    <scope>NUCLEOTIDE SEQUENCE [LARGE SCALE GENOMIC DNA]</scope>
</reference>
<protein>
    <submittedName>
        <fullName evidence="2">Uncharacterized protein</fullName>
    </submittedName>
</protein>
<gene>
    <name evidence="2" type="ORF">PPDBI_00043</name>
</gene>
<evidence type="ECO:0000313" key="2">
    <source>
        <dbReference type="EMBL" id="QIW89402.1"/>
    </source>
</evidence>
<sequence>MEPDFEDCDVDDFPDDQPDEPFYYECDDDEDIDVDTCLGCGRATGVHPGVLAWDQRREGCIAPQLCPRCWIDQGHPWPSAP</sequence>
<proteinExistence type="predicted"/>
<dbReference type="EMBL" id="MT210154">
    <property type="protein sequence ID" value="QIW89402.1"/>
    <property type="molecule type" value="Genomic_DNA"/>
</dbReference>